<dbReference type="Proteomes" id="UP001415857">
    <property type="component" value="Unassembled WGS sequence"/>
</dbReference>
<dbReference type="PANTHER" id="PTHR46619:SF3">
    <property type="entry name" value="RNA RECOGNITION MOTIF XS DOMAIN PROTEIN"/>
    <property type="match status" value="1"/>
</dbReference>
<dbReference type="EMBL" id="JBBPBK010000003">
    <property type="protein sequence ID" value="KAK9288370.1"/>
    <property type="molecule type" value="Genomic_DNA"/>
</dbReference>
<dbReference type="PANTHER" id="PTHR46619">
    <property type="entry name" value="RNA RECOGNITION MOTIF XS DOMAIN PROTEIN-RELATED"/>
    <property type="match status" value="1"/>
</dbReference>
<gene>
    <name evidence="3" type="ORF">L1049_016824</name>
</gene>
<keyword evidence="4" id="KW-1185">Reference proteome</keyword>
<feature type="compositionally biased region" description="Pro residues" evidence="1">
    <location>
        <begin position="60"/>
        <end position="77"/>
    </location>
</feature>
<accession>A0AAP0X7S4</accession>
<name>A0AAP0X7S4_LIQFO</name>
<evidence type="ECO:0000256" key="1">
    <source>
        <dbReference type="SAM" id="MobiDB-lite"/>
    </source>
</evidence>
<protein>
    <recommendedName>
        <fullName evidence="2">XS domain-containing protein</fullName>
    </recommendedName>
</protein>
<feature type="compositionally biased region" description="Pro residues" evidence="1">
    <location>
        <begin position="88"/>
        <end position="105"/>
    </location>
</feature>
<dbReference type="Pfam" id="PF03468">
    <property type="entry name" value="XS"/>
    <property type="match status" value="1"/>
</dbReference>
<dbReference type="InterPro" id="IPR005380">
    <property type="entry name" value="XS_domain"/>
</dbReference>
<proteinExistence type="predicted"/>
<feature type="region of interest" description="Disordered" evidence="1">
    <location>
        <begin position="170"/>
        <end position="238"/>
    </location>
</feature>
<comment type="caution">
    <text evidence="3">The sequence shown here is derived from an EMBL/GenBank/DDBJ whole genome shotgun (WGS) entry which is preliminary data.</text>
</comment>
<feature type="compositionally biased region" description="Basic and acidic residues" evidence="1">
    <location>
        <begin position="216"/>
        <end position="238"/>
    </location>
</feature>
<feature type="compositionally biased region" description="Polar residues" evidence="1">
    <location>
        <begin position="27"/>
        <end position="39"/>
    </location>
</feature>
<feature type="domain" description="XS" evidence="2">
    <location>
        <begin position="424"/>
        <end position="557"/>
    </location>
</feature>
<organism evidence="3 4">
    <name type="scientific">Liquidambar formosana</name>
    <name type="common">Formosan gum</name>
    <dbReference type="NCBI Taxonomy" id="63359"/>
    <lineage>
        <taxon>Eukaryota</taxon>
        <taxon>Viridiplantae</taxon>
        <taxon>Streptophyta</taxon>
        <taxon>Embryophyta</taxon>
        <taxon>Tracheophyta</taxon>
        <taxon>Spermatophyta</taxon>
        <taxon>Magnoliopsida</taxon>
        <taxon>eudicotyledons</taxon>
        <taxon>Gunneridae</taxon>
        <taxon>Pentapetalae</taxon>
        <taxon>Saxifragales</taxon>
        <taxon>Altingiaceae</taxon>
        <taxon>Liquidambar</taxon>
    </lineage>
</organism>
<reference evidence="3 4" key="1">
    <citation type="journal article" date="2024" name="Plant J.">
        <title>Genome sequences and population genomics reveal climatic adaptation and genomic divergence between two closely related sweetgum species.</title>
        <authorList>
            <person name="Xu W.Q."/>
            <person name="Ren C.Q."/>
            <person name="Zhang X.Y."/>
            <person name="Comes H.P."/>
            <person name="Liu X.H."/>
            <person name="Li Y.G."/>
            <person name="Kettle C.J."/>
            <person name="Jalonen R."/>
            <person name="Gaisberger H."/>
            <person name="Ma Y.Z."/>
            <person name="Qiu Y.X."/>
        </authorList>
    </citation>
    <scope>NUCLEOTIDE SEQUENCE [LARGE SCALE GENOMIC DNA]</scope>
    <source>
        <strain evidence="3">Hangzhou</strain>
    </source>
</reference>
<evidence type="ECO:0000313" key="4">
    <source>
        <dbReference type="Proteomes" id="UP001415857"/>
    </source>
</evidence>
<feature type="region of interest" description="Disordered" evidence="1">
    <location>
        <begin position="1"/>
        <end position="108"/>
    </location>
</feature>
<dbReference type="Gene3D" id="3.30.70.2890">
    <property type="entry name" value="XS domain"/>
    <property type="match status" value="1"/>
</dbReference>
<sequence length="579" mass="63986">MAGGNHPKKVSSNKPSSSSSHRKSRWESGNNPPADQKSSAAGDPKPSPKPSSNPNDNKPTPSPAHPKPPLDPAPHSAPGPAQNHHPGAPFPFPDPSQLGPPPPPAYGFHMLDRRTIVLADGSVRSYFALPPDYQDFAPPVRPMDPAAERFLRMGQGGHGPELGMGLGFDKRFLPGGGPVSPDGFRGGEREDPYGRGRHQDYWNSLGLDPRGPAEGSLKRKYGEEDERDRREDRDGRDEFARQRQQLLQYGNASSNPNAYSLGASDRGEFFAGTSSPFGRGDESRSSKYLRMGMGYENFPPRQGGGIGGNNVSLKHNDVDQNALKKAFLRFVKLVNENVTQRNSYLEDGKQGHLQCVACGRSKDFPDMHSLIMHTYHSDNADLLVDHLGLHKALCVLMGWNYSKPPDNSKAYQFLSAEEAAINQDDLIMWPPVVIIHNTITGKGRDGRMEGLGNKAMDIKLRDLGFGGGKSKSLYGKEGHLGITLVKFASDQSGLKEAGRLAEYFEKENHGRRSWARLQSLTYGKDDENNPHLVKMDEQTREKKRIHYGYLGTASDLDKLDFETRKKVVIESQREYKLSK</sequence>
<evidence type="ECO:0000313" key="3">
    <source>
        <dbReference type="EMBL" id="KAK9288370.1"/>
    </source>
</evidence>
<dbReference type="GO" id="GO:0031047">
    <property type="term" value="P:regulatory ncRNA-mediated gene silencing"/>
    <property type="evidence" value="ECO:0007669"/>
    <property type="project" value="InterPro"/>
</dbReference>
<feature type="compositionally biased region" description="Basic and acidic residues" evidence="1">
    <location>
        <begin position="185"/>
        <end position="200"/>
    </location>
</feature>
<evidence type="ECO:0000259" key="2">
    <source>
        <dbReference type="Pfam" id="PF03468"/>
    </source>
</evidence>
<feature type="compositionally biased region" description="Basic residues" evidence="1">
    <location>
        <begin position="1"/>
        <end position="11"/>
    </location>
</feature>
<dbReference type="AlphaFoldDB" id="A0AAP0X7S4"/>
<dbReference type="InterPro" id="IPR038588">
    <property type="entry name" value="XS_domain_sf"/>
</dbReference>